<protein>
    <submittedName>
        <fullName evidence="2">Uncharacterized protein</fullName>
    </submittedName>
</protein>
<name>A0A7Y0EL62_9CLOT</name>
<gene>
    <name evidence="2" type="ORF">HBE96_23110</name>
</gene>
<reference evidence="2 3" key="1">
    <citation type="submission" date="2020-06" db="EMBL/GenBank/DDBJ databases">
        <title>Complete Genome Sequence of Clostridium muelleri sp. nov. P21T, an Acid-Alcohol Producing Acetogen Isolated from Old Hay.</title>
        <authorList>
            <person name="Duncan K.E."/>
            <person name="Tanner R.S."/>
        </authorList>
    </citation>
    <scope>NUCLEOTIDE SEQUENCE [LARGE SCALE GENOMIC DNA]</scope>
    <source>
        <strain evidence="2 3">P21</strain>
    </source>
</reference>
<keyword evidence="1" id="KW-0175">Coiled coil</keyword>
<dbReference type="EMBL" id="JABBNI010000065">
    <property type="protein sequence ID" value="NMM65471.1"/>
    <property type="molecule type" value="Genomic_DNA"/>
</dbReference>
<organism evidence="2 3">
    <name type="scientific">Clostridium muellerianum</name>
    <dbReference type="NCBI Taxonomy" id="2716538"/>
    <lineage>
        <taxon>Bacteria</taxon>
        <taxon>Bacillati</taxon>
        <taxon>Bacillota</taxon>
        <taxon>Clostridia</taxon>
        <taxon>Eubacteriales</taxon>
        <taxon>Clostridiaceae</taxon>
        <taxon>Clostridium</taxon>
    </lineage>
</organism>
<comment type="caution">
    <text evidence="2">The sequence shown here is derived from an EMBL/GenBank/DDBJ whole genome shotgun (WGS) entry which is preliminary data.</text>
</comment>
<dbReference type="AlphaFoldDB" id="A0A7Y0EL62"/>
<dbReference type="Proteomes" id="UP000537131">
    <property type="component" value="Unassembled WGS sequence"/>
</dbReference>
<keyword evidence="3" id="KW-1185">Reference proteome</keyword>
<evidence type="ECO:0000256" key="1">
    <source>
        <dbReference type="SAM" id="Coils"/>
    </source>
</evidence>
<dbReference type="RefSeq" id="WP_169300053.1">
    <property type="nucleotide sequence ID" value="NZ_JABBNI010000065.1"/>
</dbReference>
<proteinExistence type="predicted"/>
<accession>A0A7Y0EL62</accession>
<feature type="coiled-coil region" evidence="1">
    <location>
        <begin position="6"/>
        <end position="33"/>
    </location>
</feature>
<evidence type="ECO:0000313" key="2">
    <source>
        <dbReference type="EMBL" id="NMM65471.1"/>
    </source>
</evidence>
<evidence type="ECO:0000313" key="3">
    <source>
        <dbReference type="Proteomes" id="UP000537131"/>
    </source>
</evidence>
<sequence>MENKNVKEMEAKLEELRVELKSIKEEIGQGKTNELVDKCIAKSKEFRDICISIQIGKGELGKDEIPL</sequence>